<dbReference type="GO" id="GO:0007098">
    <property type="term" value="P:centrosome cycle"/>
    <property type="evidence" value="ECO:0007669"/>
    <property type="project" value="InterPro"/>
</dbReference>
<dbReference type="EMBL" id="PZQS01000012">
    <property type="protein sequence ID" value="PVD20730.1"/>
    <property type="molecule type" value="Genomic_DNA"/>
</dbReference>
<dbReference type="GO" id="GO:0070652">
    <property type="term" value="C:HAUS complex"/>
    <property type="evidence" value="ECO:0007669"/>
    <property type="project" value="InterPro"/>
</dbReference>
<accession>A0A2T7NHS5</accession>
<dbReference type="PANTHER" id="PTHR16219">
    <property type="entry name" value="AUGMIN SUBUNIT 4 FAMILY MEMBER"/>
    <property type="match status" value="1"/>
</dbReference>
<gene>
    <name evidence="1" type="ORF">C0Q70_18891</name>
</gene>
<evidence type="ECO:0000313" key="1">
    <source>
        <dbReference type="EMBL" id="PVD20730.1"/>
    </source>
</evidence>
<dbReference type="PANTHER" id="PTHR16219:SF1">
    <property type="entry name" value="HAUS AUGMIN-LIKE COMPLEX SUBUNIT 4"/>
    <property type="match status" value="1"/>
</dbReference>
<sequence length="156" mass="18184">MPFTILAQAEEKLQYEKHEWLQSHILHRELQEIILDYELQAHDTALSTADKEFKEILEQSLTYAETFDYLLFNPDPSSQVTLLGLSPEDIESHNPYNMHLSEATEEKERDLHRIALALNAYAAIGSGFDELVEEYGKLKAEMDNKRWALQEFQRTN</sequence>
<protein>
    <submittedName>
        <fullName evidence="1">Uncharacterized protein</fullName>
    </submittedName>
</protein>
<evidence type="ECO:0000313" key="2">
    <source>
        <dbReference type="Proteomes" id="UP000245119"/>
    </source>
</evidence>
<dbReference type="Pfam" id="PF14735">
    <property type="entry name" value="HAUS4"/>
    <property type="match status" value="1"/>
</dbReference>
<dbReference type="GO" id="GO:0051011">
    <property type="term" value="F:microtubule minus-end binding"/>
    <property type="evidence" value="ECO:0007669"/>
    <property type="project" value="TreeGrafter"/>
</dbReference>
<dbReference type="AlphaFoldDB" id="A0A2T7NHS5"/>
<dbReference type="PRINTS" id="PR02090">
    <property type="entry name" value="HAUSAUGMINL4"/>
</dbReference>
<dbReference type="InterPro" id="IPR029327">
    <property type="entry name" value="HAUS4"/>
</dbReference>
<comment type="caution">
    <text evidence="1">The sequence shown here is derived from an EMBL/GenBank/DDBJ whole genome shotgun (WGS) entry which is preliminary data.</text>
</comment>
<dbReference type="Proteomes" id="UP000245119">
    <property type="component" value="Linkage Group LG12"/>
</dbReference>
<dbReference type="OrthoDB" id="661220at2759"/>
<name>A0A2T7NHS5_POMCA</name>
<dbReference type="GO" id="GO:0051225">
    <property type="term" value="P:spindle assembly"/>
    <property type="evidence" value="ECO:0007669"/>
    <property type="project" value="InterPro"/>
</dbReference>
<keyword evidence="2" id="KW-1185">Reference proteome</keyword>
<organism evidence="1 2">
    <name type="scientific">Pomacea canaliculata</name>
    <name type="common">Golden apple snail</name>
    <dbReference type="NCBI Taxonomy" id="400727"/>
    <lineage>
        <taxon>Eukaryota</taxon>
        <taxon>Metazoa</taxon>
        <taxon>Spiralia</taxon>
        <taxon>Lophotrochozoa</taxon>
        <taxon>Mollusca</taxon>
        <taxon>Gastropoda</taxon>
        <taxon>Caenogastropoda</taxon>
        <taxon>Architaenioglossa</taxon>
        <taxon>Ampullarioidea</taxon>
        <taxon>Ampullariidae</taxon>
        <taxon>Pomacea</taxon>
    </lineage>
</organism>
<dbReference type="STRING" id="400727.A0A2T7NHS5"/>
<reference evidence="1 2" key="1">
    <citation type="submission" date="2018-04" db="EMBL/GenBank/DDBJ databases">
        <title>The genome of golden apple snail Pomacea canaliculata provides insight into stress tolerance and invasive adaptation.</title>
        <authorList>
            <person name="Liu C."/>
            <person name="Liu B."/>
            <person name="Ren Y."/>
            <person name="Zhang Y."/>
            <person name="Wang H."/>
            <person name="Li S."/>
            <person name="Jiang F."/>
            <person name="Yin L."/>
            <person name="Zhang G."/>
            <person name="Qian W."/>
            <person name="Fan W."/>
        </authorList>
    </citation>
    <scope>NUCLEOTIDE SEQUENCE [LARGE SCALE GENOMIC DNA]</scope>
    <source>
        <strain evidence="1">SZHN2017</strain>
        <tissue evidence="1">Muscle</tissue>
    </source>
</reference>
<proteinExistence type="predicted"/>
<dbReference type="InterPro" id="IPR026214">
    <property type="entry name" value="HAUS4_met"/>
</dbReference>